<feature type="coiled-coil region" evidence="8">
    <location>
        <begin position="422"/>
        <end position="453"/>
    </location>
</feature>
<keyword evidence="8" id="KW-0175">Coiled coil</keyword>
<dbReference type="InterPro" id="IPR043502">
    <property type="entry name" value="DNA/RNA_pol_sf"/>
</dbReference>
<dbReference type="Pfam" id="PF17919">
    <property type="entry name" value="RT_RNaseH_2"/>
    <property type="match status" value="1"/>
</dbReference>
<dbReference type="SUPFAM" id="SSF54160">
    <property type="entry name" value="Chromo domain-like"/>
    <property type="match status" value="1"/>
</dbReference>
<evidence type="ECO:0000313" key="12">
    <source>
        <dbReference type="Proteomes" id="UP000004994"/>
    </source>
</evidence>
<dbReference type="InParanoid" id="A0A3Q7J7Z4"/>
<dbReference type="InterPro" id="IPR043128">
    <property type="entry name" value="Rev_trsase/Diguanyl_cyclase"/>
</dbReference>
<proteinExistence type="predicted"/>
<keyword evidence="5" id="KW-0255">Endonuclease</keyword>
<keyword evidence="1" id="KW-0645">Protease</keyword>
<evidence type="ECO:0000256" key="2">
    <source>
        <dbReference type="ARBA" id="ARBA00022679"/>
    </source>
</evidence>
<dbReference type="InterPro" id="IPR000477">
    <property type="entry name" value="RT_dom"/>
</dbReference>
<dbReference type="AlphaFoldDB" id="A0A3Q7J7Z4"/>
<evidence type="ECO:0000259" key="10">
    <source>
        <dbReference type="PROSITE" id="PS50878"/>
    </source>
</evidence>
<dbReference type="PANTHER" id="PTHR24559">
    <property type="entry name" value="TRANSPOSON TY3-I GAG-POL POLYPROTEIN"/>
    <property type="match status" value="1"/>
</dbReference>
<keyword evidence="3" id="KW-0548">Nucleotidyltransferase</keyword>
<evidence type="ECO:0000256" key="1">
    <source>
        <dbReference type="ARBA" id="ARBA00022670"/>
    </source>
</evidence>
<reference evidence="11" key="2">
    <citation type="submission" date="2019-01" db="UniProtKB">
        <authorList>
            <consortium name="EnsemblPlants"/>
        </authorList>
    </citation>
    <scope>IDENTIFICATION</scope>
    <source>
        <strain evidence="11">cv. Heinz 1706</strain>
    </source>
</reference>
<keyword evidence="6" id="KW-0378">Hydrolase</keyword>
<dbReference type="EnsemblPlants" id="Solyc12g036475.1.1">
    <property type="protein sequence ID" value="Solyc12g036475.1.1"/>
    <property type="gene ID" value="Solyc12g036475.1"/>
</dbReference>
<evidence type="ECO:0000256" key="3">
    <source>
        <dbReference type="ARBA" id="ARBA00022695"/>
    </source>
</evidence>
<evidence type="ECO:0000256" key="4">
    <source>
        <dbReference type="ARBA" id="ARBA00022722"/>
    </source>
</evidence>
<keyword evidence="7" id="KW-0695">RNA-directed DNA polymerase</keyword>
<dbReference type="STRING" id="4081.A0A3Q7J7Z4"/>
<dbReference type="GO" id="GO:0003964">
    <property type="term" value="F:RNA-directed DNA polymerase activity"/>
    <property type="evidence" value="ECO:0007669"/>
    <property type="project" value="UniProtKB-KW"/>
</dbReference>
<evidence type="ECO:0000256" key="6">
    <source>
        <dbReference type="ARBA" id="ARBA00022801"/>
    </source>
</evidence>
<feature type="region of interest" description="Disordered" evidence="9">
    <location>
        <begin position="1"/>
        <end position="20"/>
    </location>
</feature>
<dbReference type="Pfam" id="PF00078">
    <property type="entry name" value="RVT_1"/>
    <property type="match status" value="1"/>
</dbReference>
<evidence type="ECO:0000313" key="11">
    <source>
        <dbReference type="EnsemblPlants" id="Solyc12g036475.1.1"/>
    </source>
</evidence>
<accession>A0A3Q7J7Z4</accession>
<protein>
    <recommendedName>
        <fullName evidence="10">Reverse transcriptase domain-containing protein</fullName>
    </recommendedName>
</protein>
<organism evidence="11">
    <name type="scientific">Solanum lycopersicum</name>
    <name type="common">Tomato</name>
    <name type="synonym">Lycopersicon esculentum</name>
    <dbReference type="NCBI Taxonomy" id="4081"/>
    <lineage>
        <taxon>Eukaryota</taxon>
        <taxon>Viridiplantae</taxon>
        <taxon>Streptophyta</taxon>
        <taxon>Embryophyta</taxon>
        <taxon>Tracheophyta</taxon>
        <taxon>Spermatophyta</taxon>
        <taxon>Magnoliopsida</taxon>
        <taxon>eudicotyledons</taxon>
        <taxon>Gunneridae</taxon>
        <taxon>Pentapetalae</taxon>
        <taxon>asterids</taxon>
        <taxon>lamiids</taxon>
        <taxon>Solanales</taxon>
        <taxon>Solanaceae</taxon>
        <taxon>Solanoideae</taxon>
        <taxon>Solaneae</taxon>
        <taxon>Solanum</taxon>
        <taxon>Solanum subgen. Lycopersicon</taxon>
    </lineage>
</organism>
<sequence>MNHGIIQQSQSPFSSPALPVKKQDNSWRFCVDYRGLNVITSKDKYPFTIVDDLLDELHGSMIFTKVDLRAGYHQIRMKVEDVYKTAFRTHMGHYEFKVMPFGLTNAPATFQALMNQVFQPFLKKFVLVIFDVILVYNLSLEDHIHHFIAVFTTLREHSLCAKRSKCSFGQPKVEYLGHVITKDGVSTDPTKIDAMIEWPTPNFVRALRGFLGLTGNIGMQRLMSFVALKTSMDTTPVLALPDYSKEFVVETDASHCCIGSVLMQDGRPIAYLIKVLAQQHREQKVTSELQQKGLTTVLGLDYEVQYKKGAENRVADALSRQHEIKDDSDQVIGKLLKISVTVPRWMQEVRDSYADDDLAQEFMVHLAVDSNGPTIWQFPSGVLRNKRKIYSTPFEALYGNSPPQLSVGPLLETIVPAAENVVMQRQQMLQLLKDNLHKAQERMKRQMVKHNNRAKVKMLIQWSNLPPEDATWEDYEFIQAEFPDFILNP</sequence>
<dbReference type="PROSITE" id="PS50878">
    <property type="entry name" value="RT_POL"/>
    <property type="match status" value="1"/>
</dbReference>
<dbReference type="Gene3D" id="3.10.10.10">
    <property type="entry name" value="HIV Type 1 Reverse Transcriptase, subunit A, domain 1"/>
    <property type="match status" value="1"/>
</dbReference>
<dbReference type="OMA" id="ASHCCIG"/>
<evidence type="ECO:0000256" key="9">
    <source>
        <dbReference type="SAM" id="MobiDB-lite"/>
    </source>
</evidence>
<feature type="domain" description="Reverse transcriptase" evidence="10">
    <location>
        <begin position="1"/>
        <end position="180"/>
    </location>
</feature>
<evidence type="ECO:0000256" key="7">
    <source>
        <dbReference type="ARBA" id="ARBA00022918"/>
    </source>
</evidence>
<dbReference type="GO" id="GO:0004519">
    <property type="term" value="F:endonuclease activity"/>
    <property type="evidence" value="ECO:0007669"/>
    <property type="project" value="UniProtKB-KW"/>
</dbReference>
<keyword evidence="4" id="KW-0540">Nuclease</keyword>
<dbReference type="GO" id="GO:0008233">
    <property type="term" value="F:peptidase activity"/>
    <property type="evidence" value="ECO:0007669"/>
    <property type="project" value="UniProtKB-KW"/>
</dbReference>
<dbReference type="Gene3D" id="3.30.70.270">
    <property type="match status" value="1"/>
</dbReference>
<keyword evidence="12" id="KW-1185">Reference proteome</keyword>
<evidence type="ECO:0000256" key="5">
    <source>
        <dbReference type="ARBA" id="ARBA00022759"/>
    </source>
</evidence>
<dbReference type="GO" id="GO:0006508">
    <property type="term" value="P:proteolysis"/>
    <property type="evidence" value="ECO:0007669"/>
    <property type="project" value="UniProtKB-KW"/>
</dbReference>
<dbReference type="InterPro" id="IPR041577">
    <property type="entry name" value="RT_RNaseH_2"/>
</dbReference>
<dbReference type="InterPro" id="IPR053134">
    <property type="entry name" value="RNA-dir_DNA_polymerase"/>
</dbReference>
<feature type="compositionally biased region" description="Low complexity" evidence="9">
    <location>
        <begin position="7"/>
        <end position="16"/>
    </location>
</feature>
<dbReference type="Proteomes" id="UP000004994">
    <property type="component" value="Chromosome 12"/>
</dbReference>
<keyword evidence="2" id="KW-0808">Transferase</keyword>
<dbReference type="InterPro" id="IPR016197">
    <property type="entry name" value="Chromo-like_dom_sf"/>
</dbReference>
<dbReference type="PANTHER" id="PTHR24559:SF448">
    <property type="entry name" value="RNA-DIRECTED DNA POLYMERASE"/>
    <property type="match status" value="1"/>
</dbReference>
<dbReference type="Gramene" id="Solyc12g036475.1.1">
    <property type="protein sequence ID" value="Solyc12g036475.1.1"/>
    <property type="gene ID" value="Solyc12g036475.1"/>
</dbReference>
<reference evidence="11" key="1">
    <citation type="journal article" date="2012" name="Nature">
        <title>The tomato genome sequence provides insights into fleshy fruit evolution.</title>
        <authorList>
            <consortium name="Tomato Genome Consortium"/>
        </authorList>
    </citation>
    <scope>NUCLEOTIDE SEQUENCE [LARGE SCALE GENOMIC DNA]</scope>
    <source>
        <strain evidence="11">cv. Heinz 1706</strain>
    </source>
</reference>
<dbReference type="FunFam" id="3.10.10.10:FF:000007">
    <property type="entry name" value="Retrovirus-related Pol polyprotein from transposon 17.6-like Protein"/>
    <property type="match status" value="1"/>
</dbReference>
<dbReference type="CDD" id="cd01647">
    <property type="entry name" value="RT_LTR"/>
    <property type="match status" value="1"/>
</dbReference>
<name>A0A3Q7J7Z4_SOLLC</name>
<dbReference type="SUPFAM" id="SSF56672">
    <property type="entry name" value="DNA/RNA polymerases"/>
    <property type="match status" value="1"/>
</dbReference>
<evidence type="ECO:0000256" key="8">
    <source>
        <dbReference type="SAM" id="Coils"/>
    </source>
</evidence>